<organism evidence="1 2">
    <name type="scientific">Acidovorax facilis</name>
    <dbReference type="NCBI Taxonomy" id="12917"/>
    <lineage>
        <taxon>Bacteria</taxon>
        <taxon>Pseudomonadati</taxon>
        <taxon>Pseudomonadota</taxon>
        <taxon>Betaproteobacteria</taxon>
        <taxon>Burkholderiales</taxon>
        <taxon>Comamonadaceae</taxon>
        <taxon>Acidovorax</taxon>
    </lineage>
</organism>
<evidence type="ECO:0000313" key="1">
    <source>
        <dbReference type="EMBL" id="MFC3935685.1"/>
    </source>
</evidence>
<dbReference type="Proteomes" id="UP001595693">
    <property type="component" value="Unassembled WGS sequence"/>
</dbReference>
<evidence type="ECO:0000313" key="2">
    <source>
        <dbReference type="Proteomes" id="UP001595693"/>
    </source>
</evidence>
<name>A0ABV8DAV9_9BURK</name>
<accession>A0ABV8DAV9</accession>
<dbReference type="InterPro" id="IPR019908">
    <property type="entry name" value="Toxin_RalR"/>
</dbReference>
<dbReference type="EMBL" id="JBHSAJ010000037">
    <property type="protein sequence ID" value="MFC3935685.1"/>
    <property type="molecule type" value="Genomic_DNA"/>
</dbReference>
<proteinExistence type="predicted"/>
<sequence>MTEQTQPTDAELEACPFCGNANAIVYDDLLTFHAGCLSCGATGSVSSYRNGAIAAWNRRAVLAKWGTPAGAEEVVAWLSTDSIGERYLCFTKPKDTDPARPLVFGDTTPQPTQAQAGFKSGAKSFQTYAEANAYSKGYYAGKKAATKAQAGAAPMSQPNRLTAYSAAEKLRELGYYWDEKAESWVRGIKGGQHGAE</sequence>
<gene>
    <name evidence="1" type="ORF">ACFOW3_13770</name>
</gene>
<dbReference type="Pfam" id="PF14354">
    <property type="entry name" value="Lar_restr_allev"/>
    <property type="match status" value="1"/>
</dbReference>
<dbReference type="RefSeq" id="WP_252635565.1">
    <property type="nucleotide sequence ID" value="NZ_JAMXAX010000009.1"/>
</dbReference>
<reference evidence="2" key="1">
    <citation type="journal article" date="2019" name="Int. J. Syst. Evol. Microbiol.">
        <title>The Global Catalogue of Microorganisms (GCM) 10K type strain sequencing project: providing services to taxonomists for standard genome sequencing and annotation.</title>
        <authorList>
            <consortium name="The Broad Institute Genomics Platform"/>
            <consortium name="The Broad Institute Genome Sequencing Center for Infectious Disease"/>
            <person name="Wu L."/>
            <person name="Ma J."/>
        </authorList>
    </citation>
    <scope>NUCLEOTIDE SEQUENCE [LARGE SCALE GENOMIC DNA]</scope>
    <source>
        <strain evidence="2">CCUG 2113</strain>
    </source>
</reference>
<protein>
    <submittedName>
        <fullName evidence="1">Lar family restriction alleviation protein</fullName>
    </submittedName>
</protein>
<comment type="caution">
    <text evidence="1">The sequence shown here is derived from an EMBL/GenBank/DDBJ whole genome shotgun (WGS) entry which is preliminary data.</text>
</comment>
<keyword evidence="2" id="KW-1185">Reference proteome</keyword>
<dbReference type="NCBIfam" id="TIGR03655">
    <property type="entry name" value="anti_R_Lar"/>
    <property type="match status" value="1"/>
</dbReference>